<accession>A0ABU5CBT9</accession>
<protein>
    <submittedName>
        <fullName evidence="1">DUF3954 domain-containing protein</fullName>
    </submittedName>
</protein>
<dbReference type="Proteomes" id="UP001281447">
    <property type="component" value="Unassembled WGS sequence"/>
</dbReference>
<sequence>MEKENGVYIIQDGKEIRIIPKNFGHDTLIWKNGRVLDVESSRRVRVNEQEEI</sequence>
<gene>
    <name evidence="1" type="ORF">RWE15_24005</name>
</gene>
<evidence type="ECO:0000313" key="2">
    <source>
        <dbReference type="Proteomes" id="UP001281447"/>
    </source>
</evidence>
<organism evidence="1 2">
    <name type="scientific">Tigheibacillus halophilus</name>
    <dbReference type="NCBI Taxonomy" id="361280"/>
    <lineage>
        <taxon>Bacteria</taxon>
        <taxon>Bacillati</taxon>
        <taxon>Bacillota</taxon>
        <taxon>Bacilli</taxon>
        <taxon>Bacillales</taxon>
        <taxon>Bacillaceae</taxon>
        <taxon>Tigheibacillus</taxon>
    </lineage>
</organism>
<reference evidence="1 2" key="1">
    <citation type="submission" date="2023-10" db="EMBL/GenBank/DDBJ databases">
        <title>Virgibacillus halophilus 5B73C genome.</title>
        <authorList>
            <person name="Miliotis G."/>
            <person name="Sengupta P."/>
            <person name="Hameed A."/>
            <person name="Chuvochina M."/>
            <person name="Mcdonagh F."/>
            <person name="Simpson A.C."/>
            <person name="Singh N.K."/>
            <person name="Rekha P.D."/>
            <person name="Raman K."/>
            <person name="Hugenholtz P."/>
            <person name="Venkateswaran K."/>
        </authorList>
    </citation>
    <scope>NUCLEOTIDE SEQUENCE [LARGE SCALE GENOMIC DNA]</scope>
    <source>
        <strain evidence="1 2">5B73C</strain>
    </source>
</reference>
<name>A0ABU5CBT9_9BACI</name>
<dbReference type="RefSeq" id="WP_390356874.1">
    <property type="nucleotide sequence ID" value="NZ_JBHUIZ010000014.1"/>
</dbReference>
<evidence type="ECO:0000313" key="1">
    <source>
        <dbReference type="EMBL" id="MDY0396801.1"/>
    </source>
</evidence>
<comment type="caution">
    <text evidence="1">The sequence shown here is derived from an EMBL/GenBank/DDBJ whole genome shotgun (WGS) entry which is preliminary data.</text>
</comment>
<dbReference type="EMBL" id="JAWDIP010000004">
    <property type="protein sequence ID" value="MDY0396801.1"/>
    <property type="molecule type" value="Genomic_DNA"/>
</dbReference>
<proteinExistence type="predicted"/>
<keyword evidence="2" id="KW-1185">Reference proteome</keyword>